<feature type="compositionally biased region" description="Acidic residues" evidence="1">
    <location>
        <begin position="371"/>
        <end position="390"/>
    </location>
</feature>
<dbReference type="PANTHER" id="PTHR33050:SF7">
    <property type="entry name" value="RIBONUCLEASE H"/>
    <property type="match status" value="1"/>
</dbReference>
<protein>
    <submittedName>
        <fullName evidence="2">Ubiad1 protein</fullName>
    </submittedName>
</protein>
<evidence type="ECO:0000256" key="1">
    <source>
        <dbReference type="SAM" id="MobiDB-lite"/>
    </source>
</evidence>
<dbReference type="OrthoDB" id="440138at2759"/>
<feature type="compositionally biased region" description="Basic residues" evidence="1">
    <location>
        <begin position="796"/>
        <end position="809"/>
    </location>
</feature>
<name>A0A812U9Q3_9DINO</name>
<feature type="non-terminal residue" evidence="2">
    <location>
        <position position="1"/>
    </location>
</feature>
<dbReference type="InterPro" id="IPR052055">
    <property type="entry name" value="Hepadnavirus_pol/RT"/>
</dbReference>
<gene>
    <name evidence="2" type="primary">ubiad1</name>
    <name evidence="2" type="ORF">SNEC2469_LOCUS16112</name>
</gene>
<proteinExistence type="predicted"/>
<organism evidence="2 3">
    <name type="scientific">Symbiodinium necroappetens</name>
    <dbReference type="NCBI Taxonomy" id="1628268"/>
    <lineage>
        <taxon>Eukaryota</taxon>
        <taxon>Sar</taxon>
        <taxon>Alveolata</taxon>
        <taxon>Dinophyceae</taxon>
        <taxon>Suessiales</taxon>
        <taxon>Symbiodiniaceae</taxon>
        <taxon>Symbiodinium</taxon>
    </lineage>
</organism>
<feature type="compositionally biased region" description="Low complexity" evidence="1">
    <location>
        <begin position="333"/>
        <end position="350"/>
    </location>
</feature>
<dbReference type="InterPro" id="IPR043502">
    <property type="entry name" value="DNA/RNA_pol_sf"/>
</dbReference>
<feature type="compositionally biased region" description="Low complexity" evidence="1">
    <location>
        <begin position="1100"/>
        <end position="1116"/>
    </location>
</feature>
<dbReference type="SUPFAM" id="SSF56672">
    <property type="entry name" value="DNA/RNA polymerases"/>
    <property type="match status" value="1"/>
</dbReference>
<feature type="region of interest" description="Disordered" evidence="1">
    <location>
        <begin position="769"/>
        <end position="817"/>
    </location>
</feature>
<feature type="compositionally biased region" description="Basic and acidic residues" evidence="1">
    <location>
        <begin position="351"/>
        <end position="363"/>
    </location>
</feature>
<reference evidence="2" key="1">
    <citation type="submission" date="2021-02" db="EMBL/GenBank/DDBJ databases">
        <authorList>
            <person name="Dougan E. K."/>
            <person name="Rhodes N."/>
            <person name="Thang M."/>
            <person name="Chan C."/>
        </authorList>
    </citation>
    <scope>NUCLEOTIDE SEQUENCE</scope>
</reference>
<feature type="region of interest" description="Disordered" evidence="1">
    <location>
        <begin position="326"/>
        <end position="390"/>
    </location>
</feature>
<accession>A0A812U9Q3</accession>
<feature type="region of interest" description="Disordered" evidence="1">
    <location>
        <begin position="1100"/>
        <end position="1121"/>
    </location>
</feature>
<dbReference type="Proteomes" id="UP000601435">
    <property type="component" value="Unassembled WGS sequence"/>
</dbReference>
<keyword evidence="3" id="KW-1185">Reference proteome</keyword>
<evidence type="ECO:0000313" key="2">
    <source>
        <dbReference type="EMBL" id="CAE7558170.1"/>
    </source>
</evidence>
<dbReference type="EMBL" id="CAJNJA010026332">
    <property type="protein sequence ID" value="CAE7558170.1"/>
    <property type="molecule type" value="Genomic_DNA"/>
</dbReference>
<sequence length="2100" mass="228476">AIAVFPVTLDFAISFLKPLAASKQSSAIRETLETFNFLQHVVGMKVEPGISANPWIKGAVRGANIRTSDPRRSRVLTTSEVLLLETALIEGHHDRVDRCAIGAFLFQLYARARVSDLRNISKLELDLNDGSGFIEVRTYEHKNSRLGSGAGAVLILVAPYHGLHVQPWGQAWVQAAAAVGFAFDKGHRGPILPRLSSDYSWSGDATDANETTRWCRGILAQLTGGPIDETFSSHGLKATPLSWTSKAGYPERTQLILGHHSLGATGKTQESYAREVQAQPLRDLVECIAAIRRGLFHPDRTRSGMVTQGALGSHFKFGGTGAHDFVCAPPSDSAQSSAVEPAPAEAPQSSPREEAGSPTKDGEASSGCPDDAAEPQSEESESSGDSEGDIVYENFGKGIAQDVIPEVNMGPDLEIFQNPKTKSLHARAKGSTGKLICGRSLDSMKTFQGKIFSHRWMCKQCIAGRPVRDIGALNSFLAKKQGRSVQWNRASLVNGTRAVELTVVGKDCGTMAQTLVESKAVFLERASRVGFPDEAVRRLVDQGIDTMSKLAFAPCQPGETPSEESLTGLIHTEGAEPSRGSIAAVRHLVFEAQTLVVSQTKALVENREAETKDLAPAERRERIRTQSQRLAGITMSGQSECSFASYDLCMKLITENCVSYLAPSKFIAREAELRADKPRKELDLQHSTLIVKERVQAFVDFLMAHLHQEPAAGSRATTVQQILLADRAAWLRLSELTPDGIRRDEAGRLPLDPLWKRLETDPKVIFHLLPREGSTTSPAKRSSEHLGDSETPSPGKKQRKGKGKGKTKTHKEPANLPEDAMDAAGVALEAAPAPASAAPPPGTGQQLSSFFCVEVFAGSGRLSAELKSSGFRDSVGVDHVVPKHIVSPIVKLDLLEPASVQMLFDMIDSPFCIYVHLAPPCGTASRAREIPGQCMPQPARSEAHPDGLPTLQGSLLDRVRKANQLYGLAGRIFAHCMRAGKLVSCENPANSHFWNTSFWCQETDQLPWHDTVFHHCQHGGQRAKLTRLRHNIPLMSELALLCPGESSEHRHLPWTRGPQGFATADEKVYPLVLCRRMADIVRRSAAALGIQLPPLALEPGASSPAHEAQAAAGHQPAGKKLPPLVPEFRQVLVLQSPRPLLVGVRKLDTTFDIPTDVSCTSAVKTLPAGTRVLRHSVVGHPGAAEDPCPDVGPSHDPPEMGPEEFSHYGLQLGTTATDSSWRESISHLCDLLRSDPLARGGLGCDEFSWTCGAYTHANVVGLRKNTASHPNVCRFLCEYVRRVAPGHPFTSIMLGRNLQGDVHIDKNNAVGLPNAVLKISAFNKGGIWIESPGGTVKCPSPNHPDALGEVIDFCDNRIFFSPDCRHCQAPWEGGPRIVLVAYTIRNFEKLGTEHVGRLSELGFCLPATEAPASASNVGFPVHTTTPVPTPSGLGPPSCPKDPLGKESDRFHRVVVGIPWTPEEFIDRAVQAKHPRHILDGIPEETKRAVDQLAGLSLGEIGAHRTEALRKWIGRARELEGQEEANRETMPQHCAEVLGRKRLVLFEEMLGECGHEDVSIARDISQGFDLSGAIPRNPAFRAKRSTASLPESELRRHAAVTREATLLATKSSGDLELDLALWEATQKEVDRGWLRGPVNPRSLDPGAVISRRFGIWQGDKCTSGVNATTSAEDSVTVHSADTIAASIAYRLKVDDKCRRYGGLEMKSYDLHKAYKNLPLSTEAVEIAYLSVYNPHKKTAEVFEQCVLPFGARASVHSFCRTSLGIWNAGVQILLLTWSVYYDDFVSCEVPPLTRISDLCAESLFRLLQWDTSPDKPTTFGSIAKVLGLEFDLGDTRLGRFYMRNTASRRDELRGNISSILEQGSLPRKECERLRGRLQFASNQIAGKRAGRAFKALTKHLVSNRSAVGDDLRIALLFLRDSFLDGPPRSLNANILHVWHVYVDASCDDNKVGLGGVLVSEQGSKVAYFSEWAADEMKAIVAPTSKNPIFEFECLAVLLAIRTWSGLISGCNLVIFSDNEGTKACLVKGSSDNEVGMAIVDSVHRSLDEMGCNAWFERVNTASNISDGPSRGEQSESLGVRFVTDATSVARSALVPWGSVNA</sequence>
<dbReference type="PANTHER" id="PTHR33050">
    <property type="entry name" value="REVERSE TRANSCRIPTASE DOMAIN-CONTAINING PROTEIN"/>
    <property type="match status" value="1"/>
</dbReference>
<comment type="caution">
    <text evidence="2">The sequence shown here is derived from an EMBL/GenBank/DDBJ whole genome shotgun (WGS) entry which is preliminary data.</text>
</comment>
<evidence type="ECO:0000313" key="3">
    <source>
        <dbReference type="Proteomes" id="UP000601435"/>
    </source>
</evidence>